<comment type="caution">
    <text evidence="1">The sequence shown here is derived from an EMBL/GenBank/DDBJ whole genome shotgun (WGS) entry which is preliminary data.</text>
</comment>
<dbReference type="Proteomes" id="UP000886752">
    <property type="component" value="Unassembled WGS sequence"/>
</dbReference>
<gene>
    <name evidence="1" type="ORF">H9894_04660</name>
</gene>
<evidence type="ECO:0000313" key="1">
    <source>
        <dbReference type="EMBL" id="HIW00462.1"/>
    </source>
</evidence>
<accession>A0A9D1PVG9</accession>
<sequence>MLLREANVLYPRPRPRTLQRAGARLDALADAAPALLCMLAEPWQETIARQPHAREVLHCCALVHLYARILDDAVDENLPCHRLALLRAQPLYWRAVARLGQLSSLTAGAGEQLVQETIEAVLEDDSASSPKYWGAKNHHLLLVPLLLSGDAAAFSEARDFLSHALCLLQAADELDQGDTTDANIIPRLALETERRDVILHLAERGWKSLAWHLCTITRELLNRL</sequence>
<dbReference type="EMBL" id="DXHV01000050">
    <property type="protein sequence ID" value="HIW00462.1"/>
    <property type="molecule type" value="Genomic_DNA"/>
</dbReference>
<reference evidence="1" key="1">
    <citation type="journal article" date="2021" name="PeerJ">
        <title>Extensive microbial diversity within the chicken gut microbiome revealed by metagenomics and culture.</title>
        <authorList>
            <person name="Gilroy R."/>
            <person name="Ravi A."/>
            <person name="Getino M."/>
            <person name="Pursley I."/>
            <person name="Horton D.L."/>
            <person name="Alikhan N.F."/>
            <person name="Baker D."/>
            <person name="Gharbi K."/>
            <person name="Hall N."/>
            <person name="Watson M."/>
            <person name="Adriaenssens E.M."/>
            <person name="Foster-Nyarko E."/>
            <person name="Jarju S."/>
            <person name="Secka A."/>
            <person name="Antonio M."/>
            <person name="Oren A."/>
            <person name="Chaudhuri R.R."/>
            <person name="La Ragione R."/>
            <person name="Hildebrand F."/>
            <person name="Pallen M.J."/>
        </authorList>
    </citation>
    <scope>NUCLEOTIDE SEQUENCE</scope>
    <source>
        <strain evidence="1">ChiHecec2B26-446</strain>
    </source>
</reference>
<protein>
    <submittedName>
        <fullName evidence="1">Uncharacterized protein</fullName>
    </submittedName>
</protein>
<dbReference type="AlphaFoldDB" id="A0A9D1PVG9"/>
<name>A0A9D1PVG9_9BACT</name>
<evidence type="ECO:0000313" key="2">
    <source>
        <dbReference type="Proteomes" id="UP000886752"/>
    </source>
</evidence>
<proteinExistence type="predicted"/>
<organism evidence="1 2">
    <name type="scientific">Candidatus Desulfovibrio intestinipullorum</name>
    <dbReference type="NCBI Taxonomy" id="2838536"/>
    <lineage>
        <taxon>Bacteria</taxon>
        <taxon>Pseudomonadati</taxon>
        <taxon>Thermodesulfobacteriota</taxon>
        <taxon>Desulfovibrionia</taxon>
        <taxon>Desulfovibrionales</taxon>
        <taxon>Desulfovibrionaceae</taxon>
        <taxon>Desulfovibrio</taxon>
    </lineage>
</organism>
<reference evidence="1" key="2">
    <citation type="submission" date="2021-04" db="EMBL/GenBank/DDBJ databases">
        <authorList>
            <person name="Gilroy R."/>
        </authorList>
    </citation>
    <scope>NUCLEOTIDE SEQUENCE</scope>
    <source>
        <strain evidence="1">ChiHecec2B26-446</strain>
    </source>
</reference>